<dbReference type="EMBL" id="CP000589">
    <property type="protein sequence ID" value="ABO97758.1"/>
    <property type="molecule type" value="Genomic_DNA"/>
</dbReference>
<comment type="subcellular location">
    <subcellularLocation>
        <location evidence="1">Membrane</location>
        <topology evidence="1">Multi-pass membrane protein</topology>
    </subcellularLocation>
</comment>
<dbReference type="eggNOG" id="KOG1726">
    <property type="taxonomic scope" value="Eukaryota"/>
</dbReference>
<dbReference type="Pfam" id="PF03134">
    <property type="entry name" value="TB2_DP1_HVA22"/>
    <property type="match status" value="1"/>
</dbReference>
<comment type="caution">
    <text evidence="1">Lacks conserved residue(s) required for the propagation of feature annotation.</text>
</comment>
<dbReference type="KEGG" id="olu:OSTLU_94638"/>
<keyword evidence="1" id="KW-0812">Transmembrane</keyword>
<dbReference type="STRING" id="436017.A4S231"/>
<feature type="transmembrane region" description="Helical" evidence="1">
    <location>
        <begin position="39"/>
        <end position="61"/>
    </location>
</feature>
<dbReference type="GO" id="GO:0016020">
    <property type="term" value="C:membrane"/>
    <property type="evidence" value="ECO:0007669"/>
    <property type="project" value="UniProtKB-SubCell"/>
</dbReference>
<name>A4S231_OSTLU</name>
<proteinExistence type="inferred from homology"/>
<dbReference type="OrthoDB" id="10009287at2759"/>
<reference evidence="2 3" key="1">
    <citation type="journal article" date="2007" name="Proc. Natl. Acad. Sci. U.S.A.">
        <title>The tiny eukaryote Ostreococcus provides genomic insights into the paradox of plankton speciation.</title>
        <authorList>
            <person name="Palenik B."/>
            <person name="Grimwood J."/>
            <person name="Aerts A."/>
            <person name="Rouze P."/>
            <person name="Salamov A."/>
            <person name="Putnam N."/>
            <person name="Dupont C."/>
            <person name="Jorgensen R."/>
            <person name="Derelle E."/>
            <person name="Rombauts S."/>
            <person name="Zhou K."/>
            <person name="Otillar R."/>
            <person name="Merchant S.S."/>
            <person name="Podell S."/>
            <person name="Gaasterland T."/>
            <person name="Napoli C."/>
            <person name="Gendler K."/>
            <person name="Manuell A."/>
            <person name="Tai V."/>
            <person name="Vallon O."/>
            <person name="Piganeau G."/>
            <person name="Jancek S."/>
            <person name="Heijde M."/>
            <person name="Jabbari K."/>
            <person name="Bowler C."/>
            <person name="Lohr M."/>
            <person name="Robbens S."/>
            <person name="Werner G."/>
            <person name="Dubchak I."/>
            <person name="Pazour G.J."/>
            <person name="Ren Q."/>
            <person name="Paulsen I."/>
            <person name="Delwiche C."/>
            <person name="Schmutz J."/>
            <person name="Rokhsar D."/>
            <person name="Van de Peer Y."/>
            <person name="Moreau H."/>
            <person name="Grigoriev I.V."/>
        </authorList>
    </citation>
    <scope>NUCLEOTIDE SEQUENCE [LARGE SCALE GENOMIC DNA]</scope>
    <source>
        <strain evidence="2 3">CCE9901</strain>
    </source>
</reference>
<keyword evidence="3" id="KW-1185">Reference proteome</keyword>
<protein>
    <recommendedName>
        <fullName evidence="1">HVA22-like protein</fullName>
    </recommendedName>
</protein>
<gene>
    <name evidence="2" type="ORF">OSTLU_94638</name>
</gene>
<evidence type="ECO:0000313" key="2">
    <source>
        <dbReference type="EMBL" id="ABO97758.1"/>
    </source>
</evidence>
<organism evidence="2 3">
    <name type="scientific">Ostreococcus lucimarinus (strain CCE9901)</name>
    <dbReference type="NCBI Taxonomy" id="436017"/>
    <lineage>
        <taxon>Eukaryota</taxon>
        <taxon>Viridiplantae</taxon>
        <taxon>Chlorophyta</taxon>
        <taxon>Mamiellophyceae</taxon>
        <taxon>Mamiellales</taxon>
        <taxon>Bathycoccaceae</taxon>
        <taxon>Ostreococcus</taxon>
    </lineage>
</organism>
<keyword evidence="1" id="KW-0472">Membrane</keyword>
<dbReference type="GeneID" id="5003795"/>
<dbReference type="Gramene" id="ABO97758">
    <property type="protein sequence ID" value="ABO97758"/>
    <property type="gene ID" value="OSTLU_94638"/>
</dbReference>
<dbReference type="OMA" id="TINIWYI"/>
<dbReference type="PANTHER" id="PTHR12300">
    <property type="entry name" value="HVA22-LIKE PROTEINS"/>
    <property type="match status" value="1"/>
</dbReference>
<keyword evidence="1" id="KW-1133">Transmembrane helix</keyword>
<sequence>MLGLGLKIAGFGVGYCYPTYSALKLLDRKVIGPEDVTLWLTYFMIAFTLAIGEAIGVVGWIPAYRIMKVLFCAWMVNPRFKGAITLYKKGIQPIFHQLSPSIDKHAENLKKGDFAAIQQELGPQFAKVQELVKKHGPEAIERAMNLAGKGDKKNAATAANGTKAE</sequence>
<dbReference type="AlphaFoldDB" id="A4S231"/>
<accession>A4S231</accession>
<evidence type="ECO:0000256" key="1">
    <source>
        <dbReference type="RuleBase" id="RU362006"/>
    </source>
</evidence>
<evidence type="ECO:0000313" key="3">
    <source>
        <dbReference type="Proteomes" id="UP000001568"/>
    </source>
</evidence>
<dbReference type="InterPro" id="IPR004345">
    <property type="entry name" value="TB2_DP1_HVA22"/>
</dbReference>
<comment type="similarity">
    <text evidence="1">Belongs to the DP1 family.</text>
</comment>
<dbReference type="Proteomes" id="UP000001568">
    <property type="component" value="Chromosome 9"/>
</dbReference>
<dbReference type="HOGENOM" id="CLU_1613564_0_0_1"/>
<dbReference type="RefSeq" id="XP_001419465.1">
    <property type="nucleotide sequence ID" value="XM_001419428.1"/>
</dbReference>